<organism evidence="2">
    <name type="scientific">Aspergillus niger</name>
    <dbReference type="NCBI Taxonomy" id="5061"/>
    <lineage>
        <taxon>Eukaryota</taxon>
        <taxon>Fungi</taxon>
        <taxon>Dikarya</taxon>
        <taxon>Ascomycota</taxon>
        <taxon>Pezizomycotina</taxon>
        <taxon>Eurotiomycetes</taxon>
        <taxon>Eurotiomycetidae</taxon>
        <taxon>Eurotiales</taxon>
        <taxon>Aspergillaceae</taxon>
        <taxon>Aspergillus</taxon>
        <taxon>Aspergillus subgen. Circumdati</taxon>
    </lineage>
</organism>
<gene>
    <name evidence="2" type="ORF">An14g04810</name>
</gene>
<dbReference type="VEuPathDB" id="FungiDB:An14g04810"/>
<evidence type="ECO:0000313" key="2">
    <source>
        <dbReference type="RefSeq" id="XP_059602324.1"/>
    </source>
</evidence>
<accession>A0AAJ8BS92</accession>
<dbReference type="KEGG" id="ang:An14g04810"/>
<reference evidence="2" key="2">
    <citation type="submission" date="2025-08" db="UniProtKB">
        <authorList>
            <consortium name="RefSeq"/>
        </authorList>
    </citation>
    <scope>IDENTIFICATION</scope>
</reference>
<feature type="chain" id="PRO_5044790740" description="Secreted protein" evidence="1">
    <location>
        <begin position="24"/>
        <end position="79"/>
    </location>
</feature>
<dbReference type="AlphaFoldDB" id="A0AAJ8BS92"/>
<evidence type="ECO:0000256" key="1">
    <source>
        <dbReference type="SAM" id="SignalP"/>
    </source>
</evidence>
<dbReference type="RefSeq" id="XP_059602324.1">
    <property type="nucleotide sequence ID" value="XM_059744257.1"/>
</dbReference>
<dbReference type="GeneID" id="84593007"/>
<sequence>MNLSKTELAFLLWFISEFSVVWKANCYYETSCQLRRNIYSAGGEPMLHTVHPDEQSIEPTRRFRLIISSIHKYYSTSND</sequence>
<evidence type="ECO:0008006" key="3">
    <source>
        <dbReference type="Google" id="ProtNLM"/>
    </source>
</evidence>
<reference evidence="2" key="1">
    <citation type="submission" date="2025-02" db="EMBL/GenBank/DDBJ databases">
        <authorList>
            <consortium name="NCBI Genome Project"/>
        </authorList>
    </citation>
    <scope>NUCLEOTIDE SEQUENCE</scope>
</reference>
<feature type="signal peptide" evidence="1">
    <location>
        <begin position="1"/>
        <end position="23"/>
    </location>
</feature>
<protein>
    <recommendedName>
        <fullName evidence="3">Secreted protein</fullName>
    </recommendedName>
</protein>
<proteinExistence type="predicted"/>
<name>A0AAJ8BS92_ASPNG</name>
<keyword evidence="1" id="KW-0732">Signal</keyword>